<dbReference type="InterPro" id="IPR002549">
    <property type="entry name" value="AI-2E-like"/>
</dbReference>
<gene>
    <name evidence="7" type="ORF">UT72_C0006G0014</name>
</gene>
<protein>
    <recommendedName>
        <fullName evidence="9">Permease</fullName>
    </recommendedName>
</protein>
<dbReference type="GO" id="GO:0016020">
    <property type="term" value="C:membrane"/>
    <property type="evidence" value="ECO:0007669"/>
    <property type="project" value="UniProtKB-SubCell"/>
</dbReference>
<keyword evidence="3 6" id="KW-0812">Transmembrane</keyword>
<keyword evidence="5 6" id="KW-0472">Membrane</keyword>
<name>A0A0G0SXM1_9BACT</name>
<dbReference type="PANTHER" id="PTHR21716:SF62">
    <property type="entry name" value="TRANSPORT PROTEIN YDBI-RELATED"/>
    <property type="match status" value="1"/>
</dbReference>
<feature type="transmembrane region" description="Helical" evidence="6">
    <location>
        <begin position="131"/>
        <end position="154"/>
    </location>
</feature>
<sequence length="326" mass="35546">MPRKIEVSHKTIIFTVLFLLSLWFLYHVRDIILEIFVALLIMTILNPLVTGLSKLRIPRGISVLVTYLVVFFILGVALAGVLPTLVEQTSSFVNNLPSYLFSLGLDRFINDQIAAQFLGQLSTIPTQVVKFSFSLFSNILGVVSVLMFAFYLLLIRDKLDDQLSFFFGADKSKEIGKVIDLLEVRLGGWARGELALMVLVGSLNYLGLFLLGIPFALPLAILAGLLEIVPYIGPVIAAIPSVIIGLSISPVMGLAAAALAFLVQQLENYVFVPKVMEKSVGVSPIIVLLALAIGLKLAGIVGVMISVPLVIMLQVLAKEYLFVEKS</sequence>
<feature type="transmembrane region" description="Helical" evidence="6">
    <location>
        <begin position="7"/>
        <end position="25"/>
    </location>
</feature>
<evidence type="ECO:0000313" key="7">
    <source>
        <dbReference type="EMBL" id="KKR39555.1"/>
    </source>
</evidence>
<evidence type="ECO:0000256" key="1">
    <source>
        <dbReference type="ARBA" id="ARBA00004141"/>
    </source>
</evidence>
<dbReference type="Pfam" id="PF01594">
    <property type="entry name" value="AI-2E_transport"/>
    <property type="match status" value="1"/>
</dbReference>
<evidence type="ECO:0000313" key="8">
    <source>
        <dbReference type="Proteomes" id="UP000034687"/>
    </source>
</evidence>
<evidence type="ECO:0000256" key="4">
    <source>
        <dbReference type="ARBA" id="ARBA00022989"/>
    </source>
</evidence>
<evidence type="ECO:0008006" key="9">
    <source>
        <dbReference type="Google" id="ProtNLM"/>
    </source>
</evidence>
<comment type="caution">
    <text evidence="7">The sequence shown here is derived from an EMBL/GenBank/DDBJ whole genome shotgun (WGS) entry which is preliminary data.</text>
</comment>
<reference evidence="7 8" key="1">
    <citation type="journal article" date="2015" name="Nature">
        <title>rRNA introns, odd ribosomes, and small enigmatic genomes across a large radiation of phyla.</title>
        <authorList>
            <person name="Brown C.T."/>
            <person name="Hug L.A."/>
            <person name="Thomas B.C."/>
            <person name="Sharon I."/>
            <person name="Castelle C.J."/>
            <person name="Singh A."/>
            <person name="Wilkins M.J."/>
            <person name="Williams K.H."/>
            <person name="Banfield J.F."/>
        </authorList>
    </citation>
    <scope>NUCLEOTIDE SEQUENCE [LARGE SCALE GENOMIC DNA]</scope>
</reference>
<evidence type="ECO:0000256" key="2">
    <source>
        <dbReference type="ARBA" id="ARBA00009773"/>
    </source>
</evidence>
<evidence type="ECO:0000256" key="3">
    <source>
        <dbReference type="ARBA" id="ARBA00022692"/>
    </source>
</evidence>
<feature type="transmembrane region" description="Helical" evidence="6">
    <location>
        <begin position="284"/>
        <end position="317"/>
    </location>
</feature>
<dbReference type="Proteomes" id="UP000034687">
    <property type="component" value="Unassembled WGS sequence"/>
</dbReference>
<feature type="transmembrane region" description="Helical" evidence="6">
    <location>
        <begin position="61"/>
        <end position="86"/>
    </location>
</feature>
<dbReference type="EMBL" id="LBXW01000006">
    <property type="protein sequence ID" value="KKR39555.1"/>
    <property type="molecule type" value="Genomic_DNA"/>
</dbReference>
<comment type="similarity">
    <text evidence="2">Belongs to the autoinducer-2 exporter (AI-2E) (TC 2.A.86) family.</text>
</comment>
<feature type="transmembrane region" description="Helical" evidence="6">
    <location>
        <begin position="31"/>
        <end position="49"/>
    </location>
</feature>
<feature type="transmembrane region" description="Helical" evidence="6">
    <location>
        <begin position="237"/>
        <end position="263"/>
    </location>
</feature>
<keyword evidence="4 6" id="KW-1133">Transmembrane helix</keyword>
<proteinExistence type="inferred from homology"/>
<feature type="transmembrane region" description="Helical" evidence="6">
    <location>
        <begin position="194"/>
        <end position="217"/>
    </location>
</feature>
<evidence type="ECO:0000256" key="5">
    <source>
        <dbReference type="ARBA" id="ARBA00023136"/>
    </source>
</evidence>
<organism evidence="7 8">
    <name type="scientific">Candidatus Woesebacteria bacterium GW2011_GWB1_40_101</name>
    <dbReference type="NCBI Taxonomy" id="1618575"/>
    <lineage>
        <taxon>Bacteria</taxon>
        <taxon>Candidatus Woeseibacteriota</taxon>
    </lineage>
</organism>
<dbReference type="GO" id="GO:0055085">
    <property type="term" value="P:transmembrane transport"/>
    <property type="evidence" value="ECO:0007669"/>
    <property type="project" value="TreeGrafter"/>
</dbReference>
<accession>A0A0G0SXM1</accession>
<dbReference type="AlphaFoldDB" id="A0A0G0SXM1"/>
<evidence type="ECO:0000256" key="6">
    <source>
        <dbReference type="SAM" id="Phobius"/>
    </source>
</evidence>
<dbReference type="PANTHER" id="PTHR21716">
    <property type="entry name" value="TRANSMEMBRANE PROTEIN"/>
    <property type="match status" value="1"/>
</dbReference>
<comment type="subcellular location">
    <subcellularLocation>
        <location evidence="1">Membrane</location>
        <topology evidence="1">Multi-pass membrane protein</topology>
    </subcellularLocation>
</comment>